<evidence type="ECO:0000256" key="2">
    <source>
        <dbReference type="SAM" id="Phobius"/>
    </source>
</evidence>
<keyword evidence="2" id="KW-0472">Membrane</keyword>
<keyword evidence="4" id="KW-1185">Reference proteome</keyword>
<evidence type="ECO:0000313" key="4">
    <source>
        <dbReference type="Proteomes" id="UP001209878"/>
    </source>
</evidence>
<dbReference type="PANTHER" id="PTHR11319:SF35">
    <property type="entry name" value="OUTER MEMBRANE PROTEIN PMPC-RELATED"/>
    <property type="match status" value="1"/>
</dbReference>
<organism evidence="3 4">
    <name type="scientific">Ridgeia piscesae</name>
    <name type="common">Tubeworm</name>
    <dbReference type="NCBI Taxonomy" id="27915"/>
    <lineage>
        <taxon>Eukaryota</taxon>
        <taxon>Metazoa</taxon>
        <taxon>Spiralia</taxon>
        <taxon>Lophotrochozoa</taxon>
        <taxon>Annelida</taxon>
        <taxon>Polychaeta</taxon>
        <taxon>Sedentaria</taxon>
        <taxon>Canalipalpata</taxon>
        <taxon>Sabellida</taxon>
        <taxon>Siboglinidae</taxon>
        <taxon>Ridgeia</taxon>
    </lineage>
</organism>
<comment type="caution">
    <text evidence="3">The sequence shown here is derived from an EMBL/GenBank/DDBJ whole genome shotgun (WGS) entry which is preliminary data.</text>
</comment>
<reference evidence="3" key="1">
    <citation type="journal article" date="2023" name="Mol. Biol. Evol.">
        <title>Third-Generation Sequencing Reveals the Adaptive Role of the Epigenome in Three Deep-Sea Polychaetes.</title>
        <authorList>
            <person name="Perez M."/>
            <person name="Aroh O."/>
            <person name="Sun Y."/>
            <person name="Lan Y."/>
            <person name="Juniper S.K."/>
            <person name="Young C.R."/>
            <person name="Angers B."/>
            <person name="Qian P.Y."/>
        </authorList>
    </citation>
    <scope>NUCLEOTIDE SEQUENCE</scope>
    <source>
        <strain evidence="3">R07B-5</strain>
    </source>
</reference>
<dbReference type="PANTHER" id="PTHR11319">
    <property type="entry name" value="G PROTEIN-COUPLED RECEPTOR-RELATED"/>
    <property type="match status" value="1"/>
</dbReference>
<dbReference type="EMBL" id="JAODUO010000251">
    <property type="protein sequence ID" value="KAK2184834.1"/>
    <property type="molecule type" value="Genomic_DNA"/>
</dbReference>
<feature type="region of interest" description="Disordered" evidence="1">
    <location>
        <begin position="637"/>
        <end position="689"/>
    </location>
</feature>
<keyword evidence="2" id="KW-0812">Transmembrane</keyword>
<keyword evidence="2" id="KW-1133">Transmembrane helix</keyword>
<feature type="transmembrane region" description="Helical" evidence="2">
    <location>
        <begin position="352"/>
        <end position="369"/>
    </location>
</feature>
<dbReference type="Proteomes" id="UP001209878">
    <property type="component" value="Unassembled WGS sequence"/>
</dbReference>
<feature type="region of interest" description="Disordered" evidence="1">
    <location>
        <begin position="712"/>
        <end position="739"/>
    </location>
</feature>
<protein>
    <submittedName>
        <fullName evidence="3">Uncharacterized protein</fullName>
    </submittedName>
</protein>
<name>A0AAD9UD02_RIDPI</name>
<feature type="transmembrane region" description="Helical" evidence="2">
    <location>
        <begin position="435"/>
        <end position="457"/>
    </location>
</feature>
<feature type="transmembrane region" description="Helical" evidence="2">
    <location>
        <begin position="594"/>
        <end position="627"/>
    </location>
</feature>
<feature type="transmembrane region" description="Helical" evidence="2">
    <location>
        <begin position="563"/>
        <end position="588"/>
    </location>
</feature>
<feature type="transmembrane region" description="Helical" evidence="2">
    <location>
        <begin position="532"/>
        <end position="551"/>
    </location>
</feature>
<feature type="compositionally biased region" description="Basic residues" evidence="1">
    <location>
        <begin position="668"/>
        <end position="677"/>
    </location>
</feature>
<feature type="transmembrane region" description="Helical" evidence="2">
    <location>
        <begin position="317"/>
        <end position="340"/>
    </location>
</feature>
<proteinExistence type="predicted"/>
<accession>A0AAD9UD02</accession>
<feature type="transmembrane region" description="Helical" evidence="2">
    <location>
        <begin position="402"/>
        <end position="423"/>
    </location>
</feature>
<sequence length="792" mass="88384">MTLRDVVVRVRRAASSAPVLSYQAADPANARLLALNLLYVCPASHSPDLLNTTAYGSSDRLETLQMFCRACDEEKYSLRPSSVHVHETVATVHDRVSCQRCPYGAECASGIWNNVGYWGRAQSVTSSVTMYPCPQDYCEQSKARAVAYDSCAPGRTGVLCGRCRDGFSESLFGTDCIPDEKCGWKNWTVAVMIAVYGVLYVLFFMFEHDYSTLVDYVSTKFQRRAVRADTGGAELSDAGYFQIFMYYIQTAQLLRVDIIIEEDESFSYLRRPSDLLPSTIVDGISSLFSFDGLAFGREACLSPGMTPVMKTAWSTAFVLYLFAVLLLLYVLSGFCCCCLSPKRRPRIGSLSMAERVLTTFVALFLYTYQEVAENALMLLNCTDVDGVRVLFHDGNVTCLQTWQYSVIVGVCVFVLPFFVVLLFGPRLLEVGRISLFVFLLSFVFPLFLTVPMIIYFVDNYRSSRRSGGEERQTEGEEKTICCGEEEAGMAATVVDVVTGSYRHDIVGGVCWEGVINFRRLVLVLVFTFVNDVLLKQIALAFGCFLVLLVHLRVMPFKQRFSNIFEAVSLSMLIVISGTNLVKAAFYYTQTVPRGAAYFVVIVFEWIETVALGILPVSIVILLLLTLLVQTGRSLAQSASDSDSADDRSTLPRHYTTATPNGFADPSIARHRSASQRRQPKDRLNHLSPSRAYNRLRSPGIYNQQFLLPRVHSERTSTSSADPRCGAPGAAGHPRDDSTVVGRTATWTDRGDHTSWPDDIVQRPRGKRIALRYTSSNNRRFQVSPDYQAYSPR</sequence>
<evidence type="ECO:0000313" key="3">
    <source>
        <dbReference type="EMBL" id="KAK2184834.1"/>
    </source>
</evidence>
<gene>
    <name evidence="3" type="ORF">NP493_251g03002</name>
</gene>
<dbReference type="AlphaFoldDB" id="A0AAD9UD02"/>
<evidence type="ECO:0000256" key="1">
    <source>
        <dbReference type="SAM" id="MobiDB-lite"/>
    </source>
</evidence>
<feature type="transmembrane region" description="Helical" evidence="2">
    <location>
        <begin position="187"/>
        <end position="206"/>
    </location>
</feature>